<proteinExistence type="inferred from homology"/>
<dbReference type="EC" id="1.8.5.-" evidence="5"/>
<dbReference type="EMBL" id="PDEA01000001">
    <property type="protein sequence ID" value="PEH90665.1"/>
    <property type="molecule type" value="Genomic_DNA"/>
</dbReference>
<dbReference type="Proteomes" id="UP000220246">
    <property type="component" value="Unassembled WGS sequence"/>
</dbReference>
<dbReference type="InterPro" id="IPR006311">
    <property type="entry name" value="TAT_signal"/>
</dbReference>
<comment type="catalytic activity">
    <reaction evidence="5">
        <text>L-methionyl-[protein] + a quinone + H2O = L-methionyl-(R)-S-oxide-[protein] + a quinol</text>
        <dbReference type="Rhea" id="RHEA:51296"/>
        <dbReference type="Rhea" id="RHEA-COMP:12313"/>
        <dbReference type="Rhea" id="RHEA-COMP:12314"/>
        <dbReference type="ChEBI" id="CHEBI:15377"/>
        <dbReference type="ChEBI" id="CHEBI:16044"/>
        <dbReference type="ChEBI" id="CHEBI:24646"/>
        <dbReference type="ChEBI" id="CHEBI:45764"/>
        <dbReference type="ChEBI" id="CHEBI:132124"/>
    </reaction>
</comment>
<dbReference type="InterPro" id="IPR036374">
    <property type="entry name" value="OxRdtase_Mopterin-bd_sf"/>
</dbReference>
<feature type="binding site" evidence="5">
    <location>
        <position position="97"/>
    </location>
    <ligand>
        <name>Mo-molybdopterin</name>
        <dbReference type="ChEBI" id="CHEBI:71302"/>
    </ligand>
</feature>
<gene>
    <name evidence="5" type="primary">msrP</name>
    <name evidence="7" type="ORF">CRM82_20515</name>
</gene>
<keyword evidence="4 5" id="KW-0560">Oxidoreductase</keyword>
<keyword evidence="2 5" id="KW-0479">Metal-binding</keyword>
<evidence type="ECO:0000313" key="7">
    <source>
        <dbReference type="EMBL" id="PEH90665.1"/>
    </source>
</evidence>
<dbReference type="PANTHER" id="PTHR43032:SF3">
    <property type="entry name" value="PROTEIN-METHIONINE-SULFOXIDE REDUCTASE CATALYTIC SUBUNIT MSRP"/>
    <property type="match status" value="1"/>
</dbReference>
<comment type="catalytic activity">
    <reaction evidence="5">
        <text>L-methionyl-[protein] + a quinone + H2O = L-methionyl-(S)-S-oxide-[protein] + a quinol</text>
        <dbReference type="Rhea" id="RHEA:51292"/>
        <dbReference type="Rhea" id="RHEA-COMP:12313"/>
        <dbReference type="Rhea" id="RHEA-COMP:12315"/>
        <dbReference type="ChEBI" id="CHEBI:15377"/>
        <dbReference type="ChEBI" id="CHEBI:16044"/>
        <dbReference type="ChEBI" id="CHEBI:24646"/>
        <dbReference type="ChEBI" id="CHEBI:44120"/>
        <dbReference type="ChEBI" id="CHEBI:132124"/>
    </reaction>
</comment>
<dbReference type="STRING" id="1219032.GCA_001515545_02212"/>
<evidence type="ECO:0000256" key="4">
    <source>
        <dbReference type="ARBA" id="ARBA00023002"/>
    </source>
</evidence>
<evidence type="ECO:0000256" key="2">
    <source>
        <dbReference type="ARBA" id="ARBA00022723"/>
    </source>
</evidence>
<dbReference type="GO" id="GO:0016672">
    <property type="term" value="F:oxidoreductase activity, acting on a sulfur group of donors, quinone or similar compound as acceptor"/>
    <property type="evidence" value="ECO:0007669"/>
    <property type="project" value="UniProtKB-UniRule"/>
</dbReference>
<feature type="binding site" evidence="5">
    <location>
        <position position="238"/>
    </location>
    <ligand>
        <name>Mo-molybdopterin</name>
        <dbReference type="ChEBI" id="CHEBI:71302"/>
    </ligand>
</feature>
<dbReference type="AlphaFoldDB" id="A0A2A7UZA3"/>
<accession>A0A2A7UZA3</accession>
<dbReference type="InterPro" id="IPR000572">
    <property type="entry name" value="OxRdtase_Mopterin-bd_dom"/>
</dbReference>
<feature type="binding site" evidence="5">
    <location>
        <position position="190"/>
    </location>
    <ligand>
        <name>Mo-molybdopterin</name>
        <dbReference type="ChEBI" id="CHEBI:71302"/>
    </ligand>
</feature>
<organism evidence="7 8">
    <name type="scientific">Comamonas terrigena</name>
    <dbReference type="NCBI Taxonomy" id="32013"/>
    <lineage>
        <taxon>Bacteria</taxon>
        <taxon>Pseudomonadati</taxon>
        <taxon>Pseudomonadota</taxon>
        <taxon>Betaproteobacteria</taxon>
        <taxon>Burkholderiales</taxon>
        <taxon>Comamonadaceae</taxon>
        <taxon>Comamonas</taxon>
    </lineage>
</organism>
<comment type="caution">
    <text evidence="7">The sequence shown here is derived from an EMBL/GenBank/DDBJ whole genome shotgun (WGS) entry which is preliminary data.</text>
</comment>
<sequence>MNTSRTRTAFPVSPAFPAPAASEITAPAVYAQRRAWLQWAASGAAGAALAGWAGRDALAAASPGGGKLTALPGATSSVAGAATMDKITSYRDASSYNNFYEFGTGKDDPARYADALPVRPWSVQVEGLVHKPGTWALEDLLKLSPMEERIYRLRCVEGWSMVIPWVGYSLAALIRKVEPLGSARYVQFVTLADAEHMRGLRSRVLDWPYTEGLRLDEALHPLTLLAFGMYGEVLPKQNGAPVRLVVPWKYGFKSAKSIVKIRLVEAMPATAWNKAARNEYGFYSNVNPEVPHPRWSQATERRIGDGGLLAPKRKTLLFNGYGDQVAGLYAGMDLKSNF</sequence>
<feature type="binding site" evidence="5">
    <location>
        <position position="243"/>
    </location>
    <ligand>
        <name>Mo-molybdopterin</name>
        <dbReference type="ChEBI" id="CHEBI:71302"/>
    </ligand>
</feature>
<dbReference type="Gene3D" id="3.90.420.10">
    <property type="entry name" value="Oxidoreductase, molybdopterin-binding domain"/>
    <property type="match status" value="1"/>
</dbReference>
<evidence type="ECO:0000256" key="1">
    <source>
        <dbReference type="ARBA" id="ARBA00022505"/>
    </source>
</evidence>
<comment type="cofactor">
    <cofactor evidence="5">
        <name>Mo-molybdopterin</name>
        <dbReference type="ChEBI" id="CHEBI:71302"/>
    </cofactor>
    <text evidence="5">Binds 1 Mo-molybdopterin (Mo-MPT) cofactor per subunit.</text>
</comment>
<protein>
    <recommendedName>
        <fullName evidence="5">Protein-methionine-sulfoxide reductase catalytic subunit MsrP</fullName>
        <ecNumber evidence="5">1.8.5.-</ecNumber>
    </recommendedName>
</protein>
<evidence type="ECO:0000256" key="3">
    <source>
        <dbReference type="ARBA" id="ARBA00022729"/>
    </source>
</evidence>
<keyword evidence="3 5" id="KW-0732">Signal</keyword>
<dbReference type="NCBIfam" id="NF003767">
    <property type="entry name" value="PRK05363.1"/>
    <property type="match status" value="1"/>
</dbReference>
<dbReference type="PROSITE" id="PS51318">
    <property type="entry name" value="TAT"/>
    <property type="match status" value="1"/>
</dbReference>
<comment type="function">
    <text evidence="5">Part of the MsrPQ system that repairs oxidized periplasmic proteins containing methionine sulfoxide residues (Met-O), using respiratory chain electrons. Thus protects these proteins from oxidative-stress damage caused by reactive species of oxygen and chlorine generated by the host defense mechanisms. MsrPQ is essential for the maintenance of envelope integrity under bleach stress, rescuing a wide series of structurally unrelated periplasmic proteins from methionine oxidation. The catalytic subunit MsrP is non-stereospecific, being able to reduce both (R-) and (S-) diastereoisomers of methionine sulfoxide.</text>
</comment>
<dbReference type="GO" id="GO:0046872">
    <property type="term" value="F:metal ion binding"/>
    <property type="evidence" value="ECO:0007669"/>
    <property type="project" value="UniProtKB-KW"/>
</dbReference>
<dbReference type="RefSeq" id="WP_066537687.1">
    <property type="nucleotide sequence ID" value="NZ_PDEA01000001.1"/>
</dbReference>
<evidence type="ECO:0000256" key="5">
    <source>
        <dbReference type="HAMAP-Rule" id="MF_01206"/>
    </source>
</evidence>
<evidence type="ECO:0000313" key="8">
    <source>
        <dbReference type="Proteomes" id="UP000220246"/>
    </source>
</evidence>
<dbReference type="GO" id="GO:0043546">
    <property type="term" value="F:molybdopterin cofactor binding"/>
    <property type="evidence" value="ECO:0007669"/>
    <property type="project" value="UniProtKB-UniRule"/>
</dbReference>
<feature type="binding site" evidence="5">
    <location>
        <position position="155"/>
    </location>
    <ligand>
        <name>Mo-molybdopterin</name>
        <dbReference type="ChEBI" id="CHEBI:71302"/>
    </ligand>
    <ligandPart>
        <name>Mo</name>
        <dbReference type="ChEBI" id="CHEBI:28685"/>
    </ligandPart>
</feature>
<feature type="domain" description="Oxidoreductase molybdopterin-binding" evidence="6">
    <location>
        <begin position="119"/>
        <end position="272"/>
    </location>
</feature>
<dbReference type="GO" id="GO:0030091">
    <property type="term" value="P:protein repair"/>
    <property type="evidence" value="ECO:0007669"/>
    <property type="project" value="UniProtKB-UniRule"/>
</dbReference>
<evidence type="ECO:0000259" key="6">
    <source>
        <dbReference type="Pfam" id="PF00174"/>
    </source>
</evidence>
<feature type="binding site" evidence="5">
    <location>
        <begin position="254"/>
        <end position="256"/>
    </location>
    <ligand>
        <name>Mo-molybdopterin</name>
        <dbReference type="ChEBI" id="CHEBI:71302"/>
    </ligand>
</feature>
<feature type="binding site" evidence="5">
    <location>
        <begin position="100"/>
        <end position="101"/>
    </location>
    <ligand>
        <name>Mo-molybdopterin</name>
        <dbReference type="ChEBI" id="CHEBI:71302"/>
    </ligand>
</feature>
<dbReference type="GeneID" id="80803020"/>
<keyword evidence="8" id="KW-1185">Reference proteome</keyword>
<comment type="PTM">
    <text evidence="5">Predicted to be exported by the Tat system. The position of the signal peptide cleavage has not been experimentally proven.</text>
</comment>
<dbReference type="Pfam" id="PF00174">
    <property type="entry name" value="Oxidored_molyb"/>
    <property type="match status" value="1"/>
</dbReference>
<dbReference type="SUPFAM" id="SSF56524">
    <property type="entry name" value="Oxidoreductase molybdopterin-binding domain"/>
    <property type="match status" value="1"/>
</dbReference>
<comment type="subunit">
    <text evidence="5">Heterodimer of a catalytic subunit (MsrP) and a heme-binding subunit (MsrQ).</text>
</comment>
<dbReference type="OrthoDB" id="9795587at2"/>
<reference evidence="8" key="1">
    <citation type="submission" date="2017-09" db="EMBL/GenBank/DDBJ databases">
        <title>FDA dAtabase for Regulatory Grade micrObial Sequences (FDA-ARGOS): Supporting development and validation of Infectious Disease Dx tests.</title>
        <authorList>
            <person name="Minogue T."/>
            <person name="Wolcott M."/>
            <person name="Wasieloski L."/>
            <person name="Aguilar W."/>
            <person name="Moore D."/>
            <person name="Tallon L."/>
            <person name="Sadzewicz L."/>
            <person name="Ott S."/>
            <person name="Zhao X."/>
            <person name="Nagaraj S."/>
            <person name="Vavikolanu K."/>
            <person name="Aluvathingal J."/>
            <person name="Nadendla S."/>
            <person name="Sichtig H."/>
        </authorList>
    </citation>
    <scope>NUCLEOTIDE SEQUENCE [LARGE SCALE GENOMIC DNA]</scope>
    <source>
        <strain evidence="8">FDAARGOS_394</strain>
    </source>
</reference>
<dbReference type="PANTHER" id="PTHR43032">
    <property type="entry name" value="PROTEIN-METHIONINE-SULFOXIDE REDUCTASE"/>
    <property type="match status" value="1"/>
</dbReference>
<comment type="similarity">
    <text evidence="5">Belongs to the MsrP family.</text>
</comment>
<name>A0A2A7UZA3_COMTR</name>
<dbReference type="HAMAP" id="MF_01206">
    <property type="entry name" value="MsrP"/>
    <property type="match status" value="1"/>
</dbReference>
<keyword evidence="1 5" id="KW-0500">Molybdenum</keyword>
<dbReference type="InterPro" id="IPR022867">
    <property type="entry name" value="MsrP"/>
</dbReference>